<keyword evidence="8" id="KW-1015">Disulfide bond</keyword>
<keyword evidence="11 12" id="KW-0807">Transducer</keyword>
<dbReference type="Pfam" id="PF00001">
    <property type="entry name" value="7tm_1"/>
    <property type="match status" value="1"/>
</dbReference>
<keyword evidence="5 14" id="KW-1133">Transmembrane helix</keyword>
<name>A0A8X6L317_TRICU</name>
<feature type="transmembrane region" description="Helical" evidence="14">
    <location>
        <begin position="301"/>
        <end position="325"/>
    </location>
</feature>
<comment type="caution">
    <text evidence="16">The sequence shown here is derived from an EMBL/GenBank/DDBJ whole genome shotgun (WGS) entry which is preliminary data.</text>
</comment>
<dbReference type="GO" id="GO:0042277">
    <property type="term" value="F:peptide binding"/>
    <property type="evidence" value="ECO:0007669"/>
    <property type="project" value="TreeGrafter"/>
</dbReference>
<evidence type="ECO:0000256" key="1">
    <source>
        <dbReference type="ARBA" id="ARBA00004651"/>
    </source>
</evidence>
<evidence type="ECO:0000256" key="9">
    <source>
        <dbReference type="ARBA" id="ARBA00023170"/>
    </source>
</evidence>
<feature type="transmembrane region" description="Helical" evidence="14">
    <location>
        <begin position="262"/>
        <end position="281"/>
    </location>
</feature>
<dbReference type="SUPFAM" id="SSF81321">
    <property type="entry name" value="Family A G protein-coupled receptor-like"/>
    <property type="match status" value="1"/>
</dbReference>
<accession>A0A8X6L317</accession>
<proteinExistence type="inferred from homology"/>
<feature type="transmembrane region" description="Helical" evidence="14">
    <location>
        <begin position="216"/>
        <end position="241"/>
    </location>
</feature>
<evidence type="ECO:0000256" key="13">
    <source>
        <dbReference type="SAM" id="MobiDB-lite"/>
    </source>
</evidence>
<dbReference type="PROSITE" id="PS00237">
    <property type="entry name" value="G_PROTEIN_RECEP_F1_1"/>
    <property type="match status" value="1"/>
</dbReference>
<evidence type="ECO:0000256" key="6">
    <source>
        <dbReference type="ARBA" id="ARBA00023040"/>
    </source>
</evidence>
<sequence>MAVFGEVAMMVYNLTLNCSYNDLLLTNDTNCTYPENNEDTFNFFTPPDWLIQFARVSYGLVGVLGLGGNTLVIYVVLRFSKMQTVTNMYILNLAFADEMYLIGLPFLLTTMIFHSWPFGRVMCKIYMTTTSINQFTSSLLLTVMSADRYVAVCHPIQSPRYRTPFIAKFICLTAWTLSALLMVPIYMYASTLDTGMYINCNIYWPESSYMNGEMAFTLYAFTLGFALPLVLILLFYFLVICKLRNVGPKNKSKEKKRTHRKVTYLVLSVITVYIICWLPYWCAQMWLTFMPPDSGQNTLTFTMMLLTQCLSYANSAVNPILYAFLSDNFKKSFTKAFTCASRREVNAQLHVENSFFPKTKSGSSRQAEKKSESSKNPKTSGRSREPEQSTAVTMMKNEKDASSALKNGFNKQLESVAVTQV</sequence>
<feature type="transmembrane region" description="Helical" evidence="14">
    <location>
        <begin position="89"/>
        <end position="113"/>
    </location>
</feature>
<evidence type="ECO:0000259" key="15">
    <source>
        <dbReference type="PROSITE" id="PS50262"/>
    </source>
</evidence>
<feature type="compositionally biased region" description="Basic and acidic residues" evidence="13">
    <location>
        <begin position="366"/>
        <end position="375"/>
    </location>
</feature>
<dbReference type="Gene3D" id="1.20.1070.10">
    <property type="entry name" value="Rhodopsin 7-helix transmembrane proteins"/>
    <property type="match status" value="1"/>
</dbReference>
<dbReference type="InterPro" id="IPR000586">
    <property type="entry name" value="Somatstn_rcpt"/>
</dbReference>
<evidence type="ECO:0000256" key="12">
    <source>
        <dbReference type="RuleBase" id="RU000688"/>
    </source>
</evidence>
<dbReference type="EMBL" id="BMAO01024175">
    <property type="protein sequence ID" value="GFQ93586.1"/>
    <property type="molecule type" value="Genomic_DNA"/>
</dbReference>
<keyword evidence="3" id="KW-1003">Cell membrane</keyword>
<evidence type="ECO:0000256" key="7">
    <source>
        <dbReference type="ARBA" id="ARBA00023136"/>
    </source>
</evidence>
<evidence type="ECO:0000256" key="14">
    <source>
        <dbReference type="SAM" id="Phobius"/>
    </source>
</evidence>
<dbReference type="OrthoDB" id="6076970at2759"/>
<feature type="domain" description="G-protein coupled receptors family 1 profile" evidence="15">
    <location>
        <begin position="68"/>
        <end position="322"/>
    </location>
</feature>
<feature type="region of interest" description="Disordered" evidence="13">
    <location>
        <begin position="356"/>
        <end position="406"/>
    </location>
</feature>
<dbReference type="GO" id="GO:0004994">
    <property type="term" value="F:somatostatin receptor activity"/>
    <property type="evidence" value="ECO:0007669"/>
    <property type="project" value="InterPro"/>
</dbReference>
<dbReference type="SMART" id="SM01381">
    <property type="entry name" value="7TM_GPCR_Srsx"/>
    <property type="match status" value="1"/>
</dbReference>
<dbReference type="AlphaFoldDB" id="A0A8X6L317"/>
<dbReference type="InterPro" id="IPR017452">
    <property type="entry name" value="GPCR_Rhodpsn_7TM"/>
</dbReference>
<evidence type="ECO:0000256" key="3">
    <source>
        <dbReference type="ARBA" id="ARBA00022475"/>
    </source>
</evidence>
<feature type="transmembrane region" description="Helical" evidence="14">
    <location>
        <begin position="165"/>
        <end position="189"/>
    </location>
</feature>
<dbReference type="PRINTS" id="PR00246">
    <property type="entry name" value="SOMATOSTATNR"/>
</dbReference>
<evidence type="ECO:0000256" key="2">
    <source>
        <dbReference type="ARBA" id="ARBA00010663"/>
    </source>
</evidence>
<comment type="similarity">
    <text evidence="2 12">Belongs to the G-protein coupled receptor 1 family.</text>
</comment>
<dbReference type="GO" id="GO:0043005">
    <property type="term" value="C:neuron projection"/>
    <property type="evidence" value="ECO:0007669"/>
    <property type="project" value="TreeGrafter"/>
</dbReference>
<dbReference type="PROSITE" id="PS50262">
    <property type="entry name" value="G_PROTEIN_RECEP_F1_2"/>
    <property type="match status" value="1"/>
</dbReference>
<dbReference type="PANTHER" id="PTHR24229:SF40">
    <property type="entry name" value="ALLATOSTATIN C RECEPTOR 1-RELATED"/>
    <property type="match status" value="1"/>
</dbReference>
<keyword evidence="10" id="KW-0325">Glycoprotein</keyword>
<keyword evidence="6 12" id="KW-0297">G-protein coupled receptor</keyword>
<dbReference type="CDD" id="cd15094">
    <property type="entry name" value="7tmA_AstC_insect"/>
    <property type="match status" value="1"/>
</dbReference>
<evidence type="ECO:0000313" key="16">
    <source>
        <dbReference type="EMBL" id="GFQ93586.1"/>
    </source>
</evidence>
<dbReference type="PRINTS" id="PR00237">
    <property type="entry name" value="GPCRRHODOPSN"/>
</dbReference>
<evidence type="ECO:0000256" key="4">
    <source>
        <dbReference type="ARBA" id="ARBA00022692"/>
    </source>
</evidence>
<reference evidence="16" key="1">
    <citation type="submission" date="2020-07" db="EMBL/GenBank/DDBJ databases">
        <title>Multicomponent nature underlies the extraordinary mechanical properties of spider dragline silk.</title>
        <authorList>
            <person name="Kono N."/>
            <person name="Nakamura H."/>
            <person name="Mori M."/>
            <person name="Yoshida Y."/>
            <person name="Ohtoshi R."/>
            <person name="Malay A.D."/>
            <person name="Moran D.A.P."/>
            <person name="Tomita M."/>
            <person name="Numata K."/>
            <person name="Arakawa K."/>
        </authorList>
    </citation>
    <scope>NUCLEOTIDE SEQUENCE</scope>
</reference>
<evidence type="ECO:0000256" key="11">
    <source>
        <dbReference type="ARBA" id="ARBA00023224"/>
    </source>
</evidence>
<dbReference type="InterPro" id="IPR000276">
    <property type="entry name" value="GPCR_Rhodpsn"/>
</dbReference>
<gene>
    <name evidence="16" type="primary">SSTR1</name>
    <name evidence="16" type="ORF">TNCT_696001</name>
</gene>
<organism evidence="16 17">
    <name type="scientific">Trichonephila clavata</name>
    <name type="common">Joro spider</name>
    <name type="synonym">Nephila clavata</name>
    <dbReference type="NCBI Taxonomy" id="2740835"/>
    <lineage>
        <taxon>Eukaryota</taxon>
        <taxon>Metazoa</taxon>
        <taxon>Ecdysozoa</taxon>
        <taxon>Arthropoda</taxon>
        <taxon>Chelicerata</taxon>
        <taxon>Arachnida</taxon>
        <taxon>Araneae</taxon>
        <taxon>Araneomorphae</taxon>
        <taxon>Entelegynae</taxon>
        <taxon>Araneoidea</taxon>
        <taxon>Nephilidae</taxon>
        <taxon>Trichonephila</taxon>
    </lineage>
</organism>
<dbReference type="Proteomes" id="UP000887116">
    <property type="component" value="Unassembled WGS sequence"/>
</dbReference>
<comment type="subcellular location">
    <subcellularLocation>
        <location evidence="1">Cell membrane</location>
        <topology evidence="1">Multi-pass membrane protein</topology>
    </subcellularLocation>
</comment>
<evidence type="ECO:0000313" key="17">
    <source>
        <dbReference type="Proteomes" id="UP000887116"/>
    </source>
</evidence>
<dbReference type="GO" id="GO:0005886">
    <property type="term" value="C:plasma membrane"/>
    <property type="evidence" value="ECO:0007669"/>
    <property type="project" value="UniProtKB-SubCell"/>
</dbReference>
<evidence type="ECO:0000256" key="8">
    <source>
        <dbReference type="ARBA" id="ARBA00023157"/>
    </source>
</evidence>
<keyword evidence="17" id="KW-1185">Reference proteome</keyword>
<keyword evidence="7 14" id="KW-0472">Membrane</keyword>
<feature type="transmembrane region" description="Helical" evidence="14">
    <location>
        <begin position="56"/>
        <end position="77"/>
    </location>
</feature>
<evidence type="ECO:0000256" key="5">
    <source>
        <dbReference type="ARBA" id="ARBA00022989"/>
    </source>
</evidence>
<protein>
    <submittedName>
        <fullName evidence="16">Somatostatin receptor type 1</fullName>
    </submittedName>
</protein>
<keyword evidence="4 12" id="KW-0812">Transmembrane</keyword>
<dbReference type="PANTHER" id="PTHR24229">
    <property type="entry name" value="NEUROPEPTIDES RECEPTOR"/>
    <property type="match status" value="1"/>
</dbReference>
<keyword evidence="9 12" id="KW-0675">Receptor</keyword>
<dbReference type="FunFam" id="1.20.1070.10:FF:000231">
    <property type="entry name" value="Allatostatin C receptor 1"/>
    <property type="match status" value="1"/>
</dbReference>
<evidence type="ECO:0000256" key="10">
    <source>
        <dbReference type="ARBA" id="ARBA00023180"/>
    </source>
</evidence>